<dbReference type="GO" id="GO:0005634">
    <property type="term" value="C:nucleus"/>
    <property type="evidence" value="ECO:0007669"/>
    <property type="project" value="TreeGrafter"/>
</dbReference>
<evidence type="ECO:0000313" key="4">
    <source>
        <dbReference type="Proteomes" id="UP000594262"/>
    </source>
</evidence>
<dbReference type="EnsemblMetazoa" id="CLYHEMT006474.1">
    <property type="protein sequence ID" value="CLYHEMP006474.1"/>
    <property type="gene ID" value="CLYHEMG006474"/>
</dbReference>
<dbReference type="InterPro" id="IPR006578">
    <property type="entry name" value="MADF-dom"/>
</dbReference>
<feature type="compositionally biased region" description="Polar residues" evidence="1">
    <location>
        <begin position="255"/>
        <end position="264"/>
    </location>
</feature>
<dbReference type="AlphaFoldDB" id="A0A7M5WRL3"/>
<dbReference type="OrthoDB" id="6147983at2759"/>
<feature type="region of interest" description="Disordered" evidence="1">
    <location>
        <begin position="174"/>
        <end position="270"/>
    </location>
</feature>
<keyword evidence="4" id="KW-1185">Reference proteome</keyword>
<dbReference type="GO" id="GO:0005667">
    <property type="term" value="C:transcription regulator complex"/>
    <property type="evidence" value="ECO:0007669"/>
    <property type="project" value="TreeGrafter"/>
</dbReference>
<name>A0A7M5WRL3_9CNID</name>
<feature type="compositionally biased region" description="Basic and acidic residues" evidence="1">
    <location>
        <begin position="243"/>
        <end position="253"/>
    </location>
</feature>
<feature type="domain" description="MADF" evidence="2">
    <location>
        <begin position="13"/>
        <end position="104"/>
    </location>
</feature>
<sequence length="313" mass="36606">MDIHSRNLVWERSIAACVRQHPCLYDKSLSSYKKPSIKEEAWARVDEELKLPKGMGQRQFVILYKRYSRKRVAYKKALSNANLKEIEKTKRDLDAYDFFHWFNQHLREYKGRNQITGVEEDGQYRNHGDEDFNQSDDDSTESLTIIHTNHYGNVDPTYLQEEEIFDEKPIQYQNTLDNPSFQHRHSNHNIPSGEQQASSQNSNQHEAVATNFHPTPISVSENLDTSNQTPQQTFSSSSTIKQQRQDPQTERRKTYNNVTSTTAQHDTHPDDIFGQMIASELKTFPDHMKFRVKHELNNVLFKFREQQMAGGQL</sequence>
<dbReference type="PANTHER" id="PTHR12243:SF67">
    <property type="entry name" value="COREPRESSOR OF PANGOLIN, ISOFORM A-RELATED"/>
    <property type="match status" value="1"/>
</dbReference>
<protein>
    <recommendedName>
        <fullName evidence="2">MADF domain-containing protein</fullName>
    </recommendedName>
</protein>
<dbReference type="RefSeq" id="XP_066921511.1">
    <property type="nucleotide sequence ID" value="XM_067065410.1"/>
</dbReference>
<feature type="compositionally biased region" description="Polar residues" evidence="1">
    <location>
        <begin position="188"/>
        <end position="205"/>
    </location>
</feature>
<proteinExistence type="predicted"/>
<dbReference type="InterPro" id="IPR039353">
    <property type="entry name" value="TF_Adf1"/>
</dbReference>
<dbReference type="GeneID" id="136808849"/>
<accession>A0A7M5WRL3</accession>
<dbReference type="Pfam" id="PF10545">
    <property type="entry name" value="MADF_DNA_bdg"/>
    <property type="match status" value="1"/>
</dbReference>
<evidence type="ECO:0000256" key="1">
    <source>
        <dbReference type="SAM" id="MobiDB-lite"/>
    </source>
</evidence>
<organism evidence="3 4">
    <name type="scientific">Clytia hemisphaerica</name>
    <dbReference type="NCBI Taxonomy" id="252671"/>
    <lineage>
        <taxon>Eukaryota</taxon>
        <taxon>Metazoa</taxon>
        <taxon>Cnidaria</taxon>
        <taxon>Hydrozoa</taxon>
        <taxon>Hydroidolina</taxon>
        <taxon>Leptothecata</taxon>
        <taxon>Obeliida</taxon>
        <taxon>Clytiidae</taxon>
        <taxon>Clytia</taxon>
    </lineage>
</organism>
<dbReference type="Proteomes" id="UP000594262">
    <property type="component" value="Unplaced"/>
</dbReference>
<evidence type="ECO:0000259" key="2">
    <source>
        <dbReference type="PROSITE" id="PS51029"/>
    </source>
</evidence>
<feature type="compositionally biased region" description="Low complexity" evidence="1">
    <location>
        <begin position="225"/>
        <end position="239"/>
    </location>
</feature>
<reference evidence="3" key="1">
    <citation type="submission" date="2021-01" db="UniProtKB">
        <authorList>
            <consortium name="EnsemblMetazoa"/>
        </authorList>
    </citation>
    <scope>IDENTIFICATION</scope>
</reference>
<dbReference type="PANTHER" id="PTHR12243">
    <property type="entry name" value="MADF DOMAIN TRANSCRIPTION FACTOR"/>
    <property type="match status" value="1"/>
</dbReference>
<evidence type="ECO:0000313" key="3">
    <source>
        <dbReference type="EnsemblMetazoa" id="CLYHEMP006474.1"/>
    </source>
</evidence>
<dbReference type="PROSITE" id="PS51029">
    <property type="entry name" value="MADF"/>
    <property type="match status" value="1"/>
</dbReference>
<dbReference type="GO" id="GO:0006357">
    <property type="term" value="P:regulation of transcription by RNA polymerase II"/>
    <property type="evidence" value="ECO:0007669"/>
    <property type="project" value="TreeGrafter"/>
</dbReference>